<dbReference type="Gene3D" id="2.10.109.10">
    <property type="entry name" value="Umud Fragment, subunit A"/>
    <property type="match status" value="1"/>
</dbReference>
<dbReference type="InterPro" id="IPR036286">
    <property type="entry name" value="LexA/Signal_pep-like_sf"/>
</dbReference>
<evidence type="ECO:0000259" key="9">
    <source>
        <dbReference type="Pfam" id="PF10502"/>
    </source>
</evidence>
<accession>A0ABS3HBW1</accession>
<dbReference type="InterPro" id="IPR019533">
    <property type="entry name" value="Peptidase_S26"/>
</dbReference>
<reference evidence="10 11" key="1">
    <citation type="submission" date="2021-03" db="EMBL/GenBank/DDBJ databases">
        <title>Enterococcal diversity collection.</title>
        <authorList>
            <person name="Gilmore M.S."/>
            <person name="Schwartzman J."/>
            <person name="Van Tyne D."/>
            <person name="Martin M."/>
            <person name="Earl A.M."/>
            <person name="Manson A.L."/>
            <person name="Straub T."/>
            <person name="Salamzade R."/>
            <person name="Saavedra J."/>
            <person name="Lebreton F."/>
            <person name="Prichula J."/>
            <person name="Schaufler K."/>
            <person name="Gaca A."/>
            <person name="Sgardioli B."/>
            <person name="Wagenaar J."/>
            <person name="Strong T."/>
        </authorList>
    </citation>
    <scope>NUCLEOTIDE SEQUENCE [LARGE SCALE GENOMIC DNA]</scope>
    <source>
        <strain evidence="10 11">MJM16</strain>
    </source>
</reference>
<name>A0ABS3HBW1_9ENTE</name>
<feature type="transmembrane region" description="Helical" evidence="7">
    <location>
        <begin position="20"/>
        <end position="44"/>
    </location>
</feature>
<comment type="catalytic activity">
    <reaction evidence="1 7">
        <text>Cleavage of hydrophobic, N-terminal signal or leader sequences from secreted and periplasmic proteins.</text>
        <dbReference type="EC" id="3.4.21.89"/>
    </reaction>
</comment>
<evidence type="ECO:0000256" key="1">
    <source>
        <dbReference type="ARBA" id="ARBA00000677"/>
    </source>
</evidence>
<evidence type="ECO:0000256" key="5">
    <source>
        <dbReference type="ARBA" id="ARBA00022670"/>
    </source>
</evidence>
<evidence type="ECO:0000256" key="7">
    <source>
        <dbReference type="RuleBase" id="RU003993"/>
    </source>
</evidence>
<protein>
    <recommendedName>
        <fullName evidence="4 7">Signal peptidase I</fullName>
        <ecNumber evidence="4 7">3.4.21.89</ecNumber>
    </recommendedName>
</protein>
<comment type="caution">
    <text evidence="10">The sequence shown here is derived from an EMBL/GenBank/DDBJ whole genome shotgun (WGS) entry which is preliminary data.</text>
</comment>
<keyword evidence="5 7" id="KW-0645">Protease</keyword>
<dbReference type="PANTHER" id="PTHR43390:SF1">
    <property type="entry name" value="CHLOROPLAST PROCESSING PEPTIDASE"/>
    <property type="match status" value="1"/>
</dbReference>
<proteinExistence type="inferred from homology"/>
<dbReference type="Pfam" id="PF10502">
    <property type="entry name" value="Peptidase_S26"/>
    <property type="match status" value="1"/>
</dbReference>
<keyword evidence="11" id="KW-1185">Reference proteome</keyword>
<comment type="similarity">
    <text evidence="3 8">Belongs to the peptidase S26 family.</text>
</comment>
<sequence length="182" mass="20644">MPNVRSRQAKKAENPYKRSVTKSLVLTILTLFLLVVMFISGQFVRKTYSLHPISGTSMAPTLTEKNMVLVKKKAKIMRYDVIAFSVDGEKEKFVKRVIGIPGDKLFIRNDRIVLSIDDFEATYTFQLSPSISEEFKDLTTVPNDMYFAIGDHVDVSKDSRAFGFVSKESIEGTVQFDFPTLK</sequence>
<evidence type="ECO:0000256" key="4">
    <source>
        <dbReference type="ARBA" id="ARBA00013208"/>
    </source>
</evidence>
<dbReference type="InterPro" id="IPR000223">
    <property type="entry name" value="Pept_S26A_signal_pept_1"/>
</dbReference>
<dbReference type="PRINTS" id="PR00727">
    <property type="entry name" value="LEADERPTASE"/>
</dbReference>
<dbReference type="EMBL" id="JAFLVR010000002">
    <property type="protein sequence ID" value="MBO0450940.1"/>
    <property type="molecule type" value="Genomic_DNA"/>
</dbReference>
<feature type="domain" description="Peptidase S26" evidence="9">
    <location>
        <begin position="27"/>
        <end position="176"/>
    </location>
</feature>
<dbReference type="SUPFAM" id="SSF51306">
    <property type="entry name" value="LexA/Signal peptidase"/>
    <property type="match status" value="1"/>
</dbReference>
<dbReference type="InterPro" id="IPR019757">
    <property type="entry name" value="Pept_S26A_signal_pept_1_Lys-AS"/>
</dbReference>
<dbReference type="PROSITE" id="PS00501">
    <property type="entry name" value="SPASE_I_1"/>
    <property type="match status" value="1"/>
</dbReference>
<evidence type="ECO:0000256" key="6">
    <source>
        <dbReference type="ARBA" id="ARBA00022801"/>
    </source>
</evidence>
<keyword evidence="6 7" id="KW-0378">Hydrolase</keyword>
<organism evidence="10 11">
    <name type="scientific">Candidatus Enterococcus murrayae</name>
    <dbReference type="NCBI Taxonomy" id="2815321"/>
    <lineage>
        <taxon>Bacteria</taxon>
        <taxon>Bacillati</taxon>
        <taxon>Bacillota</taxon>
        <taxon>Bacilli</taxon>
        <taxon>Lactobacillales</taxon>
        <taxon>Enterococcaceae</taxon>
        <taxon>Enterococcus</taxon>
    </lineage>
</organism>
<evidence type="ECO:0000313" key="10">
    <source>
        <dbReference type="EMBL" id="MBO0450940.1"/>
    </source>
</evidence>
<keyword evidence="7" id="KW-1133">Transmembrane helix</keyword>
<comment type="subcellular location">
    <subcellularLocation>
        <location evidence="2">Cell membrane</location>
        <topology evidence="2">Single-pass type II membrane protein</topology>
    </subcellularLocation>
    <subcellularLocation>
        <location evidence="8">Membrane</location>
        <topology evidence="8">Single-pass type II membrane protein</topology>
    </subcellularLocation>
</comment>
<dbReference type="CDD" id="cd06530">
    <property type="entry name" value="S26_SPase_I"/>
    <property type="match status" value="1"/>
</dbReference>
<evidence type="ECO:0000313" key="11">
    <source>
        <dbReference type="Proteomes" id="UP000664495"/>
    </source>
</evidence>
<evidence type="ECO:0000256" key="8">
    <source>
        <dbReference type="RuleBase" id="RU362042"/>
    </source>
</evidence>
<dbReference type="Proteomes" id="UP000664495">
    <property type="component" value="Unassembled WGS sequence"/>
</dbReference>
<keyword evidence="7" id="KW-0472">Membrane</keyword>
<dbReference type="PANTHER" id="PTHR43390">
    <property type="entry name" value="SIGNAL PEPTIDASE I"/>
    <property type="match status" value="1"/>
</dbReference>
<evidence type="ECO:0000256" key="3">
    <source>
        <dbReference type="ARBA" id="ARBA00009370"/>
    </source>
</evidence>
<dbReference type="EC" id="3.4.21.89" evidence="4 7"/>
<dbReference type="PROSITE" id="PS00760">
    <property type="entry name" value="SPASE_I_2"/>
    <property type="match status" value="1"/>
</dbReference>
<dbReference type="NCBIfam" id="TIGR02227">
    <property type="entry name" value="sigpep_I_bact"/>
    <property type="match status" value="1"/>
</dbReference>
<gene>
    <name evidence="10" type="primary">lepB</name>
    <name evidence="10" type="ORF">JZO85_01585</name>
</gene>
<dbReference type="InterPro" id="IPR019756">
    <property type="entry name" value="Pept_S26A_signal_pept_1_Ser-AS"/>
</dbReference>
<evidence type="ECO:0000256" key="2">
    <source>
        <dbReference type="ARBA" id="ARBA00004401"/>
    </source>
</evidence>
<dbReference type="GO" id="GO:0009003">
    <property type="term" value="F:signal peptidase activity"/>
    <property type="evidence" value="ECO:0007669"/>
    <property type="project" value="UniProtKB-EC"/>
</dbReference>
<keyword evidence="7" id="KW-0812">Transmembrane</keyword>
<dbReference type="RefSeq" id="WP_207106747.1">
    <property type="nucleotide sequence ID" value="NZ_JAFLVR010000002.1"/>
</dbReference>